<evidence type="ECO:0000256" key="1">
    <source>
        <dbReference type="SAM" id="Phobius"/>
    </source>
</evidence>
<feature type="transmembrane region" description="Helical" evidence="1">
    <location>
        <begin position="5"/>
        <end position="27"/>
    </location>
</feature>
<keyword evidence="1" id="KW-0472">Membrane</keyword>
<feature type="transmembrane region" description="Helical" evidence="1">
    <location>
        <begin position="33"/>
        <end position="52"/>
    </location>
</feature>
<reference evidence="2 3" key="1">
    <citation type="submission" date="2023-07" db="EMBL/GenBank/DDBJ databases">
        <title>Genomic Encyclopedia of Type Strains, Phase IV (KMG-IV): sequencing the most valuable type-strain genomes for metagenomic binning, comparative biology and taxonomic classification.</title>
        <authorList>
            <person name="Goeker M."/>
        </authorList>
    </citation>
    <scope>NUCLEOTIDE SEQUENCE [LARGE SCALE GENOMIC DNA]</scope>
    <source>
        <strain evidence="2 3">DSM 9768</strain>
    </source>
</reference>
<gene>
    <name evidence="2" type="ORF">J2S74_000135</name>
</gene>
<feature type="transmembrane region" description="Helical" evidence="1">
    <location>
        <begin position="100"/>
        <end position="119"/>
    </location>
</feature>
<keyword evidence="1" id="KW-1133">Transmembrane helix</keyword>
<sequence length="123" mass="14038">MNTRIIYLAIGIMMTILSLVFLIGAIIEQTPLLYQTYSAVALSVMSFCMYSLHPHFKDKVRAKFIRQKAIFYSFLVIFLYLIFFSLGLVLDFIALSIPEMLTMISSLIVITLFISLVCATKLH</sequence>
<proteinExistence type="predicted"/>
<accession>A0ABT9ZNE5</accession>
<name>A0ABT9ZNE5_9BACI</name>
<comment type="caution">
    <text evidence="2">The sequence shown here is derived from an EMBL/GenBank/DDBJ whole genome shotgun (WGS) entry which is preliminary data.</text>
</comment>
<keyword evidence="1" id="KW-0812">Transmembrane</keyword>
<dbReference type="Proteomes" id="UP001230005">
    <property type="component" value="Unassembled WGS sequence"/>
</dbReference>
<organism evidence="2 3">
    <name type="scientific">Evansella vedderi</name>
    <dbReference type="NCBI Taxonomy" id="38282"/>
    <lineage>
        <taxon>Bacteria</taxon>
        <taxon>Bacillati</taxon>
        <taxon>Bacillota</taxon>
        <taxon>Bacilli</taxon>
        <taxon>Bacillales</taxon>
        <taxon>Bacillaceae</taxon>
        <taxon>Evansella</taxon>
    </lineage>
</organism>
<evidence type="ECO:0000313" key="2">
    <source>
        <dbReference type="EMBL" id="MDQ0252763.1"/>
    </source>
</evidence>
<protein>
    <submittedName>
        <fullName evidence="2">Uncharacterized membrane protein YbaN (DUF454 family)</fullName>
    </submittedName>
</protein>
<keyword evidence="3" id="KW-1185">Reference proteome</keyword>
<dbReference type="EMBL" id="JAUSUG010000001">
    <property type="protein sequence ID" value="MDQ0252763.1"/>
    <property type="molecule type" value="Genomic_DNA"/>
</dbReference>
<dbReference type="RefSeq" id="WP_307320553.1">
    <property type="nucleotide sequence ID" value="NZ_JAUSUG010000001.1"/>
</dbReference>
<feature type="transmembrane region" description="Helical" evidence="1">
    <location>
        <begin position="72"/>
        <end position="94"/>
    </location>
</feature>
<evidence type="ECO:0000313" key="3">
    <source>
        <dbReference type="Proteomes" id="UP001230005"/>
    </source>
</evidence>